<keyword evidence="1" id="KW-0472">Membrane</keyword>
<keyword evidence="1" id="KW-0812">Transmembrane</keyword>
<comment type="caution">
    <text evidence="2">The sequence shown here is derived from an EMBL/GenBank/DDBJ whole genome shotgun (WGS) entry which is preliminary data.</text>
</comment>
<keyword evidence="1" id="KW-1133">Transmembrane helix</keyword>
<dbReference type="EMBL" id="JBAKFJ010000001">
    <property type="protein sequence ID" value="MEX0386297.1"/>
    <property type="molecule type" value="Genomic_DNA"/>
</dbReference>
<evidence type="ECO:0000256" key="1">
    <source>
        <dbReference type="SAM" id="Phobius"/>
    </source>
</evidence>
<name>A0ABV3S830_9GAMM</name>
<proteinExistence type="predicted"/>
<feature type="transmembrane region" description="Helical" evidence="1">
    <location>
        <begin position="43"/>
        <end position="63"/>
    </location>
</feature>
<evidence type="ECO:0000313" key="3">
    <source>
        <dbReference type="Proteomes" id="UP001556653"/>
    </source>
</evidence>
<protein>
    <submittedName>
        <fullName evidence="2">Uncharacterized protein</fullName>
    </submittedName>
</protein>
<keyword evidence="3" id="KW-1185">Reference proteome</keyword>
<sequence length="66" mass="6979">MIKQILLTAAVALVAFLVIQSRRRAAARPVETPPGRRRFSPQAIAGWVLLGVMLTAAVATALLQGA</sequence>
<accession>A0ABV3S830</accession>
<gene>
    <name evidence="2" type="ORF">V6X64_04700</name>
</gene>
<evidence type="ECO:0000313" key="2">
    <source>
        <dbReference type="EMBL" id="MEX0386297.1"/>
    </source>
</evidence>
<organism evidence="2 3">
    <name type="scientific">Spiribacter onubensis</name>
    <dbReference type="NCBI Taxonomy" id="3122420"/>
    <lineage>
        <taxon>Bacteria</taxon>
        <taxon>Pseudomonadati</taxon>
        <taxon>Pseudomonadota</taxon>
        <taxon>Gammaproteobacteria</taxon>
        <taxon>Chromatiales</taxon>
        <taxon>Ectothiorhodospiraceae</taxon>
        <taxon>Spiribacter</taxon>
    </lineage>
</organism>
<reference evidence="2 3" key="1">
    <citation type="submission" date="2024-02" db="EMBL/GenBank/DDBJ databases">
        <title>New especies of Spiribacter isolated from saline water.</title>
        <authorList>
            <person name="Leon M.J."/>
            <person name="De La Haba R."/>
            <person name="Sanchez-Porro C."/>
            <person name="Ventosa A."/>
        </authorList>
    </citation>
    <scope>NUCLEOTIDE SEQUENCE [LARGE SCALE GENOMIC DNA]</scope>
    <source>
        <strain evidence="3">ag22IC4-227</strain>
    </source>
</reference>
<dbReference type="Proteomes" id="UP001556653">
    <property type="component" value="Unassembled WGS sequence"/>
</dbReference>
<dbReference type="RefSeq" id="WP_367966772.1">
    <property type="nucleotide sequence ID" value="NZ_JBAKFJ010000001.1"/>
</dbReference>